<feature type="transmembrane region" description="Helical" evidence="7">
    <location>
        <begin position="219"/>
        <end position="241"/>
    </location>
</feature>
<gene>
    <name evidence="8" type="ORF">GCM10009550_41550</name>
</gene>
<feature type="transmembrane region" description="Helical" evidence="7">
    <location>
        <begin position="253"/>
        <end position="274"/>
    </location>
</feature>
<keyword evidence="2" id="KW-1003">Cell membrane</keyword>
<comment type="caution">
    <text evidence="8">The sequence shown here is derived from an EMBL/GenBank/DDBJ whole genome shotgun (WGS) entry which is preliminary data.</text>
</comment>
<dbReference type="SUPFAM" id="SSF103473">
    <property type="entry name" value="MFS general substrate transporter"/>
    <property type="match status" value="1"/>
</dbReference>
<feature type="transmembrane region" description="Helical" evidence="7">
    <location>
        <begin position="119"/>
        <end position="136"/>
    </location>
</feature>
<keyword evidence="4 7" id="KW-1133">Transmembrane helix</keyword>
<name>A0ABP4BYT6_9ACTN</name>
<feature type="region of interest" description="Disordered" evidence="6">
    <location>
        <begin position="401"/>
        <end position="429"/>
    </location>
</feature>
<feature type="transmembrane region" description="Helical" evidence="7">
    <location>
        <begin position="374"/>
        <end position="394"/>
    </location>
</feature>
<accession>A0ABP4BYT6</accession>
<dbReference type="InterPro" id="IPR022324">
    <property type="entry name" value="Bacilysin_exporter_BacE_put"/>
</dbReference>
<evidence type="ECO:0000256" key="5">
    <source>
        <dbReference type="ARBA" id="ARBA00023136"/>
    </source>
</evidence>
<dbReference type="EMBL" id="BAAAHH010000017">
    <property type="protein sequence ID" value="GAA0955996.1"/>
    <property type="molecule type" value="Genomic_DNA"/>
</dbReference>
<dbReference type="Gene3D" id="1.20.1250.20">
    <property type="entry name" value="MFS general substrate transporter like domains"/>
    <property type="match status" value="1"/>
</dbReference>
<dbReference type="PANTHER" id="PTHR23513:SF11">
    <property type="entry name" value="STAPHYLOFERRIN A TRANSPORTER"/>
    <property type="match status" value="1"/>
</dbReference>
<evidence type="ECO:0000256" key="7">
    <source>
        <dbReference type="SAM" id="Phobius"/>
    </source>
</evidence>
<reference evidence="9" key="1">
    <citation type="journal article" date="2019" name="Int. J. Syst. Evol. Microbiol.">
        <title>The Global Catalogue of Microorganisms (GCM) 10K type strain sequencing project: providing services to taxonomists for standard genome sequencing and annotation.</title>
        <authorList>
            <consortium name="The Broad Institute Genomics Platform"/>
            <consortium name="The Broad Institute Genome Sequencing Center for Infectious Disease"/>
            <person name="Wu L."/>
            <person name="Ma J."/>
        </authorList>
    </citation>
    <scope>NUCLEOTIDE SEQUENCE [LARGE SCALE GENOMIC DNA]</scope>
    <source>
        <strain evidence="9">JCM 10696</strain>
    </source>
</reference>
<keyword evidence="3 7" id="KW-0812">Transmembrane</keyword>
<protein>
    <submittedName>
        <fullName evidence="8">MFS transporter</fullName>
    </submittedName>
</protein>
<evidence type="ECO:0000256" key="4">
    <source>
        <dbReference type="ARBA" id="ARBA00022989"/>
    </source>
</evidence>
<evidence type="ECO:0000313" key="9">
    <source>
        <dbReference type="Proteomes" id="UP001500665"/>
    </source>
</evidence>
<feature type="transmembrane region" description="Helical" evidence="7">
    <location>
        <begin position="21"/>
        <end position="39"/>
    </location>
</feature>
<keyword evidence="9" id="KW-1185">Reference proteome</keyword>
<evidence type="ECO:0000256" key="3">
    <source>
        <dbReference type="ARBA" id="ARBA00022692"/>
    </source>
</evidence>
<dbReference type="RefSeq" id="WP_344242533.1">
    <property type="nucleotide sequence ID" value="NZ_BAAAHH010000017.1"/>
</dbReference>
<comment type="subcellular location">
    <subcellularLocation>
        <location evidence="1">Cell membrane</location>
        <topology evidence="1">Multi-pass membrane protein</topology>
    </subcellularLocation>
</comment>
<keyword evidence="5 7" id="KW-0472">Membrane</keyword>
<feature type="transmembrane region" description="Helical" evidence="7">
    <location>
        <begin position="91"/>
        <end position="113"/>
    </location>
</feature>
<dbReference type="CDD" id="cd06173">
    <property type="entry name" value="MFS_MefA_like"/>
    <property type="match status" value="1"/>
</dbReference>
<feature type="transmembrane region" description="Helical" evidence="7">
    <location>
        <begin position="281"/>
        <end position="301"/>
    </location>
</feature>
<proteinExistence type="predicted"/>
<feature type="transmembrane region" description="Helical" evidence="7">
    <location>
        <begin position="148"/>
        <end position="167"/>
    </location>
</feature>
<dbReference type="Proteomes" id="UP001500665">
    <property type="component" value="Unassembled WGS sequence"/>
</dbReference>
<evidence type="ECO:0000256" key="6">
    <source>
        <dbReference type="SAM" id="MobiDB-lite"/>
    </source>
</evidence>
<feature type="transmembrane region" description="Helical" evidence="7">
    <location>
        <begin position="51"/>
        <end position="70"/>
    </location>
</feature>
<evidence type="ECO:0000256" key="2">
    <source>
        <dbReference type="ARBA" id="ARBA00022475"/>
    </source>
</evidence>
<dbReference type="InterPro" id="IPR011701">
    <property type="entry name" value="MFS"/>
</dbReference>
<dbReference type="PRINTS" id="PR01988">
    <property type="entry name" value="EXPORTERBACE"/>
</dbReference>
<sequence length="429" mass="43372">MTGPPLVSDFRYLRRFLAGQAASFLGDGVIGVALAFAVLDAGGSAADVGLVIAARSVAMVGFLLFGGVVADRVSRRTILVGCDVARLAAQAAMAAMVIGGVTAIWPLAVLNVLHGTASGLFAPAAVGIVPSIAPAGRLQQANAMRGMAYSLGNIAGPALAGVLVAAFGPGQAIGAASAAYLVSAVLLARLPATAPGPSDGRSVLGDLREGWKGFRARRWVWATVVFSSLGNLLLAAFLVLGPVIAERSLGGPPAWAAVMTALGAGAFVGGLAALRIRPGRPLRVAVPLAALSALPALALAADRPVTVVAAVTFTAGMGLTIFNALWETSLQTHIPHSQLSRVSSWDDFGSFICQPLGQALVGPLAAGIGITSTLWLAGGLQIFITALLLCVPAIRTMPAARADTREPSANPAQTPTRGTAAAPRQDRPG</sequence>
<evidence type="ECO:0000313" key="8">
    <source>
        <dbReference type="EMBL" id="GAA0955996.1"/>
    </source>
</evidence>
<evidence type="ECO:0000256" key="1">
    <source>
        <dbReference type="ARBA" id="ARBA00004651"/>
    </source>
</evidence>
<dbReference type="Pfam" id="PF07690">
    <property type="entry name" value="MFS_1"/>
    <property type="match status" value="1"/>
</dbReference>
<dbReference type="InterPro" id="IPR036259">
    <property type="entry name" value="MFS_trans_sf"/>
</dbReference>
<dbReference type="PANTHER" id="PTHR23513">
    <property type="entry name" value="INTEGRAL MEMBRANE EFFLUX PROTEIN-RELATED"/>
    <property type="match status" value="1"/>
</dbReference>
<organism evidence="8 9">
    <name type="scientific">Actinocorallia libanotica</name>
    <dbReference type="NCBI Taxonomy" id="46162"/>
    <lineage>
        <taxon>Bacteria</taxon>
        <taxon>Bacillati</taxon>
        <taxon>Actinomycetota</taxon>
        <taxon>Actinomycetes</taxon>
        <taxon>Streptosporangiales</taxon>
        <taxon>Thermomonosporaceae</taxon>
        <taxon>Actinocorallia</taxon>
    </lineage>
</organism>
<feature type="transmembrane region" description="Helical" evidence="7">
    <location>
        <begin position="307"/>
        <end position="326"/>
    </location>
</feature>